<dbReference type="EMBL" id="JBBKZS010000004">
    <property type="protein sequence ID" value="MEJ8855125.1"/>
    <property type="molecule type" value="Genomic_DNA"/>
</dbReference>
<feature type="domain" description="HTH araC/xylS-type" evidence="2">
    <location>
        <begin position="235"/>
        <end position="334"/>
    </location>
</feature>
<organism evidence="3 4">
    <name type="scientific">Variovorax robiniae</name>
    <dbReference type="NCBI Taxonomy" id="1836199"/>
    <lineage>
        <taxon>Bacteria</taxon>
        <taxon>Pseudomonadati</taxon>
        <taxon>Pseudomonadota</taxon>
        <taxon>Betaproteobacteria</taxon>
        <taxon>Burkholderiales</taxon>
        <taxon>Comamonadaceae</taxon>
        <taxon>Variovorax</taxon>
    </lineage>
</organism>
<proteinExistence type="predicted"/>
<evidence type="ECO:0000256" key="1">
    <source>
        <dbReference type="ARBA" id="ARBA00023125"/>
    </source>
</evidence>
<dbReference type="Pfam" id="PF12833">
    <property type="entry name" value="HTH_18"/>
    <property type="match status" value="1"/>
</dbReference>
<name>A0ABU8X7R0_9BURK</name>
<keyword evidence="1" id="KW-0238">DNA-binding</keyword>
<dbReference type="InterPro" id="IPR032687">
    <property type="entry name" value="AraC-type_N"/>
</dbReference>
<dbReference type="InterPro" id="IPR018060">
    <property type="entry name" value="HTH_AraC"/>
</dbReference>
<accession>A0ABU8X7R0</accession>
<protein>
    <submittedName>
        <fullName evidence="3">AraC family transcriptional regulator</fullName>
    </submittedName>
</protein>
<dbReference type="SMART" id="SM00342">
    <property type="entry name" value="HTH_ARAC"/>
    <property type="match status" value="1"/>
</dbReference>
<evidence type="ECO:0000313" key="3">
    <source>
        <dbReference type="EMBL" id="MEJ8855125.1"/>
    </source>
</evidence>
<sequence length="342" mass="37635">MKALIRAACLAGYVPLATSLGLDAARELRRVGLTGKTIADPEALIPYTALMTLLERSAEASGKPDFGLRLAAVQDMEMFGPLAILIRHAPTLGDAFRLAGRYAFVHSPAIRATTDPVEGRAGLVDLTFEIVLPNKPPCPQTLELSVALCIRIFRTLSGPRARAPVVLFPHARIGTPADYAKGLGCECLFSMPRAGLRVSAAELEQPLAEHNPTLQRMARNYLEQTFPQPERLLADQVRVLVRRFMGTGPLTNSTIAQALGMPPRTFQRRLANEGFSFEDIVNEVRRDRLRELIGRPDSPSLTQVAMMLGYSHQATLTRNCHRWFGHAPTQLLRNPELLSVES</sequence>
<evidence type="ECO:0000313" key="4">
    <source>
        <dbReference type="Proteomes" id="UP001367030"/>
    </source>
</evidence>
<dbReference type="Gene3D" id="1.10.10.60">
    <property type="entry name" value="Homeodomain-like"/>
    <property type="match status" value="1"/>
</dbReference>
<dbReference type="Pfam" id="PF12625">
    <property type="entry name" value="Arabinose_bd"/>
    <property type="match status" value="1"/>
</dbReference>
<reference evidence="3 4" key="1">
    <citation type="submission" date="2024-03" db="EMBL/GenBank/DDBJ databases">
        <title>Novel species of the genus Variovorax.</title>
        <authorList>
            <person name="Liu Q."/>
            <person name="Xin Y.-H."/>
        </authorList>
    </citation>
    <scope>NUCLEOTIDE SEQUENCE [LARGE SCALE GENOMIC DNA]</scope>
    <source>
        <strain evidence="3 4">KACC 18901</strain>
    </source>
</reference>
<comment type="caution">
    <text evidence="3">The sequence shown here is derived from an EMBL/GenBank/DDBJ whole genome shotgun (WGS) entry which is preliminary data.</text>
</comment>
<dbReference type="PANTHER" id="PTHR47894:SF4">
    <property type="entry name" value="HTH-TYPE TRANSCRIPTIONAL REGULATOR GADX"/>
    <property type="match status" value="1"/>
</dbReference>
<dbReference type="RefSeq" id="WP_340335214.1">
    <property type="nucleotide sequence ID" value="NZ_JBBKZS010000004.1"/>
</dbReference>
<dbReference type="PANTHER" id="PTHR47894">
    <property type="entry name" value="HTH-TYPE TRANSCRIPTIONAL REGULATOR GADX"/>
    <property type="match status" value="1"/>
</dbReference>
<gene>
    <name evidence="3" type="ORF">WKW79_11130</name>
</gene>
<dbReference type="Proteomes" id="UP001367030">
    <property type="component" value="Unassembled WGS sequence"/>
</dbReference>
<keyword evidence="4" id="KW-1185">Reference proteome</keyword>
<evidence type="ECO:0000259" key="2">
    <source>
        <dbReference type="PROSITE" id="PS01124"/>
    </source>
</evidence>
<dbReference type="PROSITE" id="PS01124">
    <property type="entry name" value="HTH_ARAC_FAMILY_2"/>
    <property type="match status" value="1"/>
</dbReference>